<dbReference type="InterPro" id="IPR000182">
    <property type="entry name" value="GNAT_dom"/>
</dbReference>
<dbReference type="Proteomes" id="UP001549257">
    <property type="component" value="Unassembled WGS sequence"/>
</dbReference>
<gene>
    <name evidence="2" type="ORF">ABIE21_000030</name>
</gene>
<protein>
    <submittedName>
        <fullName evidence="2">GNAT superfamily N-acetyltransferase</fullName>
    </submittedName>
</protein>
<sequence length="205" mass="22402">MTAAHGPARRGGDEVIEVKPAHDFDGVATMLGPKKPESSVCWCLSWRLSSKENRELVGVARADRVRELCARDVAPGVLAYLDGEVVGWGGVAPRSELYPIENSRKIPHVDDLPVWSLWCMRVRPGFRKQGVTRALIDGAVDYARRSGAPVVESYPVDNRGERVDQTMAFVGTRAMFERAGFAKVADTDSVSGGVPRIVMRLALTP</sequence>
<dbReference type="EMBL" id="JBEPSJ010000001">
    <property type="protein sequence ID" value="MET4580540.1"/>
    <property type="molecule type" value="Genomic_DNA"/>
</dbReference>
<dbReference type="PROSITE" id="PS51186">
    <property type="entry name" value="GNAT"/>
    <property type="match status" value="1"/>
</dbReference>
<dbReference type="Pfam" id="PF00583">
    <property type="entry name" value="Acetyltransf_1"/>
    <property type="match status" value="1"/>
</dbReference>
<name>A0ABV2QHM9_9MICO</name>
<reference evidence="2 3" key="1">
    <citation type="submission" date="2024-06" db="EMBL/GenBank/DDBJ databases">
        <title>Sorghum-associated microbial communities from plants grown in Nebraska, USA.</title>
        <authorList>
            <person name="Schachtman D."/>
        </authorList>
    </citation>
    <scope>NUCLEOTIDE SEQUENCE [LARGE SCALE GENOMIC DNA]</scope>
    <source>
        <strain evidence="2 3">2857</strain>
    </source>
</reference>
<organism evidence="2 3">
    <name type="scientific">Conyzicola nivalis</name>
    <dbReference type="NCBI Taxonomy" id="1477021"/>
    <lineage>
        <taxon>Bacteria</taxon>
        <taxon>Bacillati</taxon>
        <taxon>Actinomycetota</taxon>
        <taxon>Actinomycetes</taxon>
        <taxon>Micrococcales</taxon>
        <taxon>Microbacteriaceae</taxon>
        <taxon>Conyzicola</taxon>
    </lineage>
</organism>
<keyword evidence="3" id="KW-1185">Reference proteome</keyword>
<evidence type="ECO:0000313" key="2">
    <source>
        <dbReference type="EMBL" id="MET4580540.1"/>
    </source>
</evidence>
<feature type="domain" description="N-acetyltransferase" evidence="1">
    <location>
        <begin position="29"/>
        <end position="204"/>
    </location>
</feature>
<evidence type="ECO:0000259" key="1">
    <source>
        <dbReference type="PROSITE" id="PS51186"/>
    </source>
</evidence>
<proteinExistence type="predicted"/>
<dbReference type="InterPro" id="IPR016181">
    <property type="entry name" value="Acyl_CoA_acyltransferase"/>
</dbReference>
<dbReference type="CDD" id="cd04301">
    <property type="entry name" value="NAT_SF"/>
    <property type="match status" value="1"/>
</dbReference>
<dbReference type="Gene3D" id="3.40.630.30">
    <property type="match status" value="1"/>
</dbReference>
<evidence type="ECO:0000313" key="3">
    <source>
        <dbReference type="Proteomes" id="UP001549257"/>
    </source>
</evidence>
<dbReference type="SUPFAM" id="SSF55729">
    <property type="entry name" value="Acyl-CoA N-acyltransferases (Nat)"/>
    <property type="match status" value="1"/>
</dbReference>
<comment type="caution">
    <text evidence="2">The sequence shown here is derived from an EMBL/GenBank/DDBJ whole genome shotgun (WGS) entry which is preliminary data.</text>
</comment>
<accession>A0ABV2QHM9</accession>